<dbReference type="EMBL" id="JACCBY010000004">
    <property type="protein sequence ID" value="NYD91239.1"/>
    <property type="molecule type" value="Genomic_DNA"/>
</dbReference>
<sequence>MIDEREPGLLPFTAPRYGRKLAAHSNVAARVLSRMRG</sequence>
<name>A0A7Y9FPV2_9SPHN</name>
<dbReference type="Proteomes" id="UP000517753">
    <property type="component" value="Unassembled WGS sequence"/>
</dbReference>
<keyword evidence="2" id="KW-1185">Reference proteome</keyword>
<protein>
    <submittedName>
        <fullName evidence="1">Uncharacterized protein</fullName>
    </submittedName>
</protein>
<dbReference type="AlphaFoldDB" id="A0A7Y9FPV2"/>
<organism evidence="1 2">
    <name type="scientific">Sphingomonas melonis</name>
    <dbReference type="NCBI Taxonomy" id="152682"/>
    <lineage>
        <taxon>Bacteria</taxon>
        <taxon>Pseudomonadati</taxon>
        <taxon>Pseudomonadota</taxon>
        <taxon>Alphaproteobacteria</taxon>
        <taxon>Sphingomonadales</taxon>
        <taxon>Sphingomonadaceae</taxon>
        <taxon>Sphingomonas</taxon>
    </lineage>
</organism>
<evidence type="ECO:0000313" key="1">
    <source>
        <dbReference type="EMBL" id="NYD91239.1"/>
    </source>
</evidence>
<gene>
    <name evidence="1" type="ORF">HD841_003046</name>
</gene>
<evidence type="ECO:0000313" key="2">
    <source>
        <dbReference type="Proteomes" id="UP000517753"/>
    </source>
</evidence>
<reference evidence="1 2" key="1">
    <citation type="submission" date="2020-08" db="EMBL/GenBank/DDBJ databases">
        <title>The Agave Microbiome: Exploring the role of microbial communities in plant adaptations to desert environments.</title>
        <authorList>
            <person name="Partida-Martinez L.P."/>
        </authorList>
    </citation>
    <scope>NUCLEOTIDE SEQUENCE [LARGE SCALE GENOMIC DNA]</scope>
    <source>
        <strain evidence="1 2">AS2.3</strain>
    </source>
</reference>
<comment type="caution">
    <text evidence="1">The sequence shown here is derived from an EMBL/GenBank/DDBJ whole genome shotgun (WGS) entry which is preliminary data.</text>
</comment>
<accession>A0A7Y9FPV2</accession>
<proteinExistence type="predicted"/>